<organism evidence="1 2">
    <name type="scientific">Diplocloster agilis</name>
    <dbReference type="NCBI Taxonomy" id="2850323"/>
    <lineage>
        <taxon>Bacteria</taxon>
        <taxon>Bacillati</taxon>
        <taxon>Bacillota</taxon>
        <taxon>Clostridia</taxon>
        <taxon>Lachnospirales</taxon>
        <taxon>Lachnospiraceae</taxon>
        <taxon>Diplocloster</taxon>
    </lineage>
</organism>
<dbReference type="AlphaFoldDB" id="A0A949K683"/>
<dbReference type="RefSeq" id="WP_158342341.1">
    <property type="nucleotide sequence ID" value="NZ_JAHQCW010000004.1"/>
</dbReference>
<dbReference type="InterPro" id="IPR025591">
    <property type="entry name" value="RloB"/>
</dbReference>
<proteinExistence type="predicted"/>
<dbReference type="EMBL" id="JAHQCW010000004">
    <property type="protein sequence ID" value="MBU9735712.1"/>
    <property type="molecule type" value="Genomic_DNA"/>
</dbReference>
<evidence type="ECO:0000313" key="1">
    <source>
        <dbReference type="EMBL" id="MBU9735712.1"/>
    </source>
</evidence>
<reference evidence="1" key="1">
    <citation type="submission" date="2021-06" db="EMBL/GenBank/DDBJ databases">
        <title>Description of novel taxa of the family Lachnospiraceae.</title>
        <authorList>
            <person name="Chaplin A.V."/>
            <person name="Sokolova S.R."/>
            <person name="Pikina A.P."/>
            <person name="Korzhanova M."/>
            <person name="Belova V."/>
            <person name="Korostin D."/>
            <person name="Efimov B.A."/>
        </authorList>
    </citation>
    <scope>NUCLEOTIDE SEQUENCE</scope>
    <source>
        <strain evidence="1">ASD5720</strain>
    </source>
</reference>
<dbReference type="Proteomes" id="UP000712157">
    <property type="component" value="Unassembled WGS sequence"/>
</dbReference>
<accession>A0A949K683</accession>
<dbReference type="Pfam" id="PF13707">
    <property type="entry name" value="RloB"/>
    <property type="match status" value="1"/>
</dbReference>
<evidence type="ECO:0000313" key="2">
    <source>
        <dbReference type="Proteomes" id="UP000712157"/>
    </source>
</evidence>
<keyword evidence="2" id="KW-1185">Reference proteome</keyword>
<sequence>MHKENRTYYFSVEGATEKWYLDWLQNMINADPDAKYTVKLNSKIQKDPLAHVKKMTITGKTEVTHIFDYESEEAVHVQQFKTALDRMKEAQNSGKNIKYQLGYSNLTFELWIILHKEDCNRHLAHRNLYLDPLNRAYGEHFENLKQYKQEDNFKRILKQLSLNHVKAAIRRSKAIMQRNQENGYVLQQYKGYKYYRENPSLSIWKVVEKILFDCEILR</sequence>
<name>A0A949K683_9FIRM</name>
<protein>
    <submittedName>
        <fullName evidence="1">RloB family protein</fullName>
    </submittedName>
</protein>
<comment type="caution">
    <text evidence="1">The sequence shown here is derived from an EMBL/GenBank/DDBJ whole genome shotgun (WGS) entry which is preliminary data.</text>
</comment>
<gene>
    <name evidence="1" type="ORF">KTH89_04125</name>
</gene>